<reference evidence="2" key="1">
    <citation type="journal article" date="2017" name="Appl. Environ. Microbiol.">
        <title>Molecular characterization of an Endozoicomonas-like organism causing infection in king scallop Pecten maximus L.</title>
        <authorList>
            <person name="Cano I."/>
            <person name="van Aerle R."/>
            <person name="Ross S."/>
            <person name="Verner-Jeffreys D.W."/>
            <person name="Paley R.K."/>
            <person name="Rimmer G."/>
            <person name="Ryder D."/>
            <person name="Hooper P."/>
            <person name="Stone D."/>
            <person name="Feist S.W."/>
        </authorList>
    </citation>
    <scope>NUCLEOTIDE SEQUENCE</scope>
</reference>
<comment type="caution">
    <text evidence="2">The sequence shown here is derived from an EMBL/GenBank/DDBJ whole genome shotgun (WGS) entry which is preliminary data.</text>
</comment>
<dbReference type="InterPro" id="IPR058913">
    <property type="entry name" value="Integrase_dom_put"/>
</dbReference>
<name>A0A2H9T410_9ZZZZ</name>
<gene>
    <name evidence="2" type="ORF">CI610_03108</name>
</gene>
<dbReference type="Pfam" id="PF24764">
    <property type="entry name" value="rva_4"/>
    <property type="match status" value="1"/>
</dbReference>
<proteinExistence type="predicted"/>
<protein>
    <recommendedName>
        <fullName evidence="1">Integrase core domain-containing protein</fullName>
    </recommendedName>
</protein>
<evidence type="ECO:0000313" key="2">
    <source>
        <dbReference type="EMBL" id="PJE77963.1"/>
    </source>
</evidence>
<accession>A0A2H9T410</accession>
<feature type="domain" description="Integrase core" evidence="1">
    <location>
        <begin position="133"/>
        <end position="312"/>
    </location>
</feature>
<dbReference type="AlphaFoldDB" id="A0A2H9T410"/>
<dbReference type="PANTHER" id="PTHR46791:SF13">
    <property type="entry name" value="CLR5 DOMAIN-CONTAINING PROTEIN"/>
    <property type="match status" value="1"/>
</dbReference>
<dbReference type="PANTHER" id="PTHR46791">
    <property type="entry name" value="EXPRESSED PROTEIN"/>
    <property type="match status" value="1"/>
</dbReference>
<sequence length="408" mass="47288">MRSEAVIPYPGDNAQVEDLVRYYFGLLYNSREICGFLLFVHGVLISTSTLKRMKLRLGLRRHACEVPLQIIIQKIIDMHRDGFCNLGYKAMWRLLNVVHGIRVTQNTVRACLSIMDVEGVYLRSRRCLRRRLYYSKGPNYLVHIDGYDKLKPFGVAIHGAIDGFSRKILWLKAGFSNNNPKLIANLYLKFIITLGRVPHIVRGDAGTENVLVKDLQTSLRMHHGDEMDGIRSYITARSSGNQRIERLWGTLRTTFTDFWRNKFQDMRDSGMLDTTNPLHIECIRFCYLPIIQEQLDIFVLNWNSHRIRAQRQLRIPHGIPDVLYHQPDIYETSDCSHPLPCNLETIDEIASEYTTEYPSRGCKDELLQILELATGMARDEIPRIQTLRDADEFLIALIQMFDQFNGPQ</sequence>
<organism evidence="2">
    <name type="scientific">invertebrate metagenome</name>
    <dbReference type="NCBI Taxonomy" id="1711999"/>
    <lineage>
        <taxon>unclassified sequences</taxon>
        <taxon>metagenomes</taxon>
        <taxon>organismal metagenomes</taxon>
    </lineage>
</organism>
<dbReference type="EMBL" id="NSIT01000311">
    <property type="protein sequence ID" value="PJE77963.1"/>
    <property type="molecule type" value="Genomic_DNA"/>
</dbReference>
<evidence type="ECO:0000259" key="1">
    <source>
        <dbReference type="Pfam" id="PF24764"/>
    </source>
</evidence>